<reference evidence="1 2" key="1">
    <citation type="journal article" date="2018" name="Front. Plant Sci.">
        <title>Red Clover (Trifolium pratense) and Zigzag Clover (T. medium) - A Picture of Genomic Similarities and Differences.</title>
        <authorList>
            <person name="Dluhosova J."/>
            <person name="Istvanek J."/>
            <person name="Nedelnik J."/>
            <person name="Repkova J."/>
        </authorList>
    </citation>
    <scope>NUCLEOTIDE SEQUENCE [LARGE SCALE GENOMIC DNA]</scope>
    <source>
        <strain evidence="2">cv. 10/8</strain>
        <tissue evidence="1">Leaf</tissue>
    </source>
</reference>
<protein>
    <submittedName>
        <fullName evidence="1">Uncharacterized protein</fullName>
    </submittedName>
</protein>
<evidence type="ECO:0000313" key="2">
    <source>
        <dbReference type="Proteomes" id="UP000265520"/>
    </source>
</evidence>
<sequence>MEWNSVELGAEPNHATLLSLYSIPSSPLKLPSTANFIRQKLL</sequence>
<evidence type="ECO:0000313" key="1">
    <source>
        <dbReference type="EMBL" id="MCI18680.1"/>
    </source>
</evidence>
<comment type="caution">
    <text evidence="1">The sequence shown here is derived from an EMBL/GenBank/DDBJ whole genome shotgun (WGS) entry which is preliminary data.</text>
</comment>
<dbReference type="AlphaFoldDB" id="A0A392Q4N1"/>
<accession>A0A392Q4N1</accession>
<keyword evidence="2" id="KW-1185">Reference proteome</keyword>
<proteinExistence type="predicted"/>
<dbReference type="Proteomes" id="UP000265520">
    <property type="component" value="Unassembled WGS sequence"/>
</dbReference>
<organism evidence="1 2">
    <name type="scientific">Trifolium medium</name>
    <dbReference type="NCBI Taxonomy" id="97028"/>
    <lineage>
        <taxon>Eukaryota</taxon>
        <taxon>Viridiplantae</taxon>
        <taxon>Streptophyta</taxon>
        <taxon>Embryophyta</taxon>
        <taxon>Tracheophyta</taxon>
        <taxon>Spermatophyta</taxon>
        <taxon>Magnoliopsida</taxon>
        <taxon>eudicotyledons</taxon>
        <taxon>Gunneridae</taxon>
        <taxon>Pentapetalae</taxon>
        <taxon>rosids</taxon>
        <taxon>fabids</taxon>
        <taxon>Fabales</taxon>
        <taxon>Fabaceae</taxon>
        <taxon>Papilionoideae</taxon>
        <taxon>50 kb inversion clade</taxon>
        <taxon>NPAAA clade</taxon>
        <taxon>Hologalegina</taxon>
        <taxon>IRL clade</taxon>
        <taxon>Trifolieae</taxon>
        <taxon>Trifolium</taxon>
    </lineage>
</organism>
<feature type="non-terminal residue" evidence="1">
    <location>
        <position position="42"/>
    </location>
</feature>
<dbReference type="EMBL" id="LXQA010111343">
    <property type="protein sequence ID" value="MCI18680.1"/>
    <property type="molecule type" value="Genomic_DNA"/>
</dbReference>
<name>A0A392Q4N1_9FABA</name>